<dbReference type="PANTHER" id="PTHR34582">
    <property type="entry name" value="UPF0702 TRANSMEMBRANE PROTEIN YCAP"/>
    <property type="match status" value="1"/>
</dbReference>
<evidence type="ECO:0000256" key="4">
    <source>
        <dbReference type="ARBA" id="ARBA00022692"/>
    </source>
</evidence>
<evidence type="ECO:0000256" key="5">
    <source>
        <dbReference type="ARBA" id="ARBA00022989"/>
    </source>
</evidence>
<evidence type="ECO:0000256" key="3">
    <source>
        <dbReference type="ARBA" id="ARBA00022475"/>
    </source>
</evidence>
<evidence type="ECO:0000256" key="7">
    <source>
        <dbReference type="SAM" id="Phobius"/>
    </source>
</evidence>
<evidence type="ECO:0000259" key="8">
    <source>
        <dbReference type="Pfam" id="PF04239"/>
    </source>
</evidence>
<accession>A0A9X3X2T9</accession>
<dbReference type="AlphaFoldDB" id="A0A9X3X2T9"/>
<proteinExistence type="inferred from homology"/>
<dbReference type="Gene3D" id="3.30.240.20">
    <property type="entry name" value="bsu07140 like domains"/>
    <property type="match status" value="1"/>
</dbReference>
<dbReference type="Proteomes" id="UP001151081">
    <property type="component" value="Unassembled WGS sequence"/>
</dbReference>
<sequence length="152" mass="17090">MAMNLVLRAVCVYMALLIVFRIAGKRALVTVTTFDFLLLLIISECTQQALLGQDYSVTGAIILVGTLVSLELGLSWLKCRSTRFERWLDGTPLVIIEEGRILRERLAWLSVDEEDILEAAHVQHGLLRLDQIRYAIVERNGAIAIIPWREGG</sequence>
<dbReference type="EMBL" id="JAGTJJ010000005">
    <property type="protein sequence ID" value="MDC3981745.1"/>
    <property type="molecule type" value="Genomic_DNA"/>
</dbReference>
<comment type="similarity">
    <text evidence="2">Belongs to the UPF0702 family.</text>
</comment>
<keyword evidence="4 7" id="KW-0812">Transmembrane</keyword>
<evidence type="ECO:0000256" key="2">
    <source>
        <dbReference type="ARBA" id="ARBA00006448"/>
    </source>
</evidence>
<protein>
    <submittedName>
        <fullName evidence="9">DUF421 domain-containing protein</fullName>
    </submittedName>
</protein>
<gene>
    <name evidence="9" type="ORF">KEG57_14615</name>
</gene>
<name>A0A9X3X2T9_9BACT</name>
<feature type="domain" description="YetF C-terminal" evidence="8">
    <location>
        <begin position="81"/>
        <end position="147"/>
    </location>
</feature>
<dbReference type="Pfam" id="PF04239">
    <property type="entry name" value="DUF421"/>
    <property type="match status" value="1"/>
</dbReference>
<feature type="transmembrane region" description="Helical" evidence="7">
    <location>
        <begin position="6"/>
        <end position="24"/>
    </location>
</feature>
<keyword evidence="10" id="KW-1185">Reference proteome</keyword>
<keyword evidence="5 7" id="KW-1133">Transmembrane helix</keyword>
<comment type="subcellular location">
    <subcellularLocation>
        <location evidence="1">Cell membrane</location>
        <topology evidence="1">Multi-pass membrane protein</topology>
    </subcellularLocation>
</comment>
<evidence type="ECO:0000256" key="6">
    <source>
        <dbReference type="ARBA" id="ARBA00023136"/>
    </source>
</evidence>
<dbReference type="InterPro" id="IPR023090">
    <property type="entry name" value="UPF0702_alpha/beta_dom_sf"/>
</dbReference>
<comment type="caution">
    <text evidence="9">The sequence shown here is derived from an EMBL/GenBank/DDBJ whole genome shotgun (WGS) entry which is preliminary data.</text>
</comment>
<dbReference type="InterPro" id="IPR007353">
    <property type="entry name" value="DUF421"/>
</dbReference>
<organism evidence="9 10">
    <name type="scientific">Polyangium jinanense</name>
    <dbReference type="NCBI Taxonomy" id="2829994"/>
    <lineage>
        <taxon>Bacteria</taxon>
        <taxon>Pseudomonadati</taxon>
        <taxon>Myxococcota</taxon>
        <taxon>Polyangia</taxon>
        <taxon>Polyangiales</taxon>
        <taxon>Polyangiaceae</taxon>
        <taxon>Polyangium</taxon>
    </lineage>
</organism>
<evidence type="ECO:0000313" key="10">
    <source>
        <dbReference type="Proteomes" id="UP001151081"/>
    </source>
</evidence>
<dbReference type="PANTHER" id="PTHR34582:SF6">
    <property type="entry name" value="UPF0702 TRANSMEMBRANE PROTEIN YCAP"/>
    <property type="match status" value="1"/>
</dbReference>
<feature type="transmembrane region" description="Helical" evidence="7">
    <location>
        <begin position="57"/>
        <end position="77"/>
    </location>
</feature>
<evidence type="ECO:0000256" key="1">
    <source>
        <dbReference type="ARBA" id="ARBA00004651"/>
    </source>
</evidence>
<keyword evidence="6 7" id="KW-0472">Membrane</keyword>
<dbReference type="GO" id="GO:0005886">
    <property type="term" value="C:plasma membrane"/>
    <property type="evidence" value="ECO:0007669"/>
    <property type="project" value="UniProtKB-SubCell"/>
</dbReference>
<reference evidence="9 10" key="1">
    <citation type="submission" date="2021-04" db="EMBL/GenBank/DDBJ databases">
        <title>Genome analysis of Polyangium sp.</title>
        <authorList>
            <person name="Li Y."/>
            <person name="Wang J."/>
        </authorList>
    </citation>
    <scope>NUCLEOTIDE SEQUENCE [LARGE SCALE GENOMIC DNA]</scope>
    <source>
        <strain evidence="9 10">SDU14</strain>
    </source>
</reference>
<keyword evidence="3" id="KW-1003">Cell membrane</keyword>
<evidence type="ECO:0000313" key="9">
    <source>
        <dbReference type="EMBL" id="MDC3981745.1"/>
    </source>
</evidence>